<gene>
    <name evidence="10" type="ORF">DFO77_11139</name>
</gene>
<dbReference type="AlphaFoldDB" id="A0A368V0B5"/>
<dbReference type="GO" id="GO:0004615">
    <property type="term" value="F:phosphomannomutase activity"/>
    <property type="evidence" value="ECO:0007669"/>
    <property type="project" value="TreeGrafter"/>
</dbReference>
<evidence type="ECO:0000256" key="2">
    <source>
        <dbReference type="ARBA" id="ARBA00010231"/>
    </source>
</evidence>
<evidence type="ECO:0000313" key="11">
    <source>
        <dbReference type="Proteomes" id="UP000252733"/>
    </source>
</evidence>
<dbReference type="InterPro" id="IPR050060">
    <property type="entry name" value="Phosphoglucosamine_mutase"/>
</dbReference>
<feature type="domain" description="Alpha-D-phosphohexomutase alpha/beta/alpha" evidence="8">
    <location>
        <begin position="195"/>
        <end position="281"/>
    </location>
</feature>
<proteinExistence type="inferred from homology"/>
<keyword evidence="3" id="KW-0597">Phosphoprotein</keyword>
<sequence length="513" mass="56021">MNLTMPQTDWKKLHNGSDILGVALDRVRGDEVNFTPEIAERLGRAFVVWLQTYFSGKNKLRISVGRDPRLSGPELLQALIKGLSEGGADVVNVGLASTPAMFMSTQIGEEPVDAAVMVTGSHSAAHKNGLKLFTSTGGLDKADISEILNLADGHLKKGSRKGAVGEYDFMAVYAEHLADVIRQGVNHPDHYETPLEGLKIAVDAGNGSGGFFASDVLEQLGADISASQFLEADGRFPNHFPNPEDTNAMNSLINKVKESEADLGIIFDMDVDRAALVDYTGRPINKNSLIALASAMVLEKKPGSTIVTDSITSDGLSWFIQEKLGGKHHRYQRGYKNVINEAVRLNGIGQESCLAIETSGHAAFRENFFLDDGAYLATRMIVTLAKKRAEGNRLTDLIEGLPEPVDSCEIRLRINSADFIQTGSDIIAEVGIMAGNKSNWDLLPENYEGVRVKCSGNGQDGWFLLRLSLHDPVLPLNIESNEPGGVQKIAEELFEFFRRFDNLDLSAFKRFEV</sequence>
<feature type="domain" description="Alpha-D-phosphohexomutase alpha/beta/alpha" evidence="9">
    <location>
        <begin position="286"/>
        <end position="402"/>
    </location>
</feature>
<dbReference type="InterPro" id="IPR005846">
    <property type="entry name" value="A-D-PHexomutase_a/b/a-III"/>
</dbReference>
<keyword evidence="6" id="KW-0413">Isomerase</keyword>
<comment type="similarity">
    <text evidence="2">Belongs to the phosphohexose mutase family.</text>
</comment>
<keyword evidence="5" id="KW-0460">Magnesium</keyword>
<comment type="cofactor">
    <cofactor evidence="1">
        <name>Mg(2+)</name>
        <dbReference type="ChEBI" id="CHEBI:18420"/>
    </cofactor>
</comment>
<protein>
    <submittedName>
        <fullName evidence="10">Phosphomannomutase</fullName>
    </submittedName>
</protein>
<dbReference type="FunFam" id="3.40.120.10:FF:000010">
    <property type="entry name" value="phosphomannomutase/phosphoglucomutase isoform X1"/>
    <property type="match status" value="1"/>
</dbReference>
<evidence type="ECO:0000256" key="5">
    <source>
        <dbReference type="ARBA" id="ARBA00022842"/>
    </source>
</evidence>
<dbReference type="CDD" id="cd03089">
    <property type="entry name" value="PMM_PGM"/>
    <property type="match status" value="1"/>
</dbReference>
<dbReference type="SUPFAM" id="SSF53738">
    <property type="entry name" value="Phosphoglucomutase, first 3 domains"/>
    <property type="match status" value="3"/>
</dbReference>
<evidence type="ECO:0000256" key="6">
    <source>
        <dbReference type="ARBA" id="ARBA00023235"/>
    </source>
</evidence>
<dbReference type="PANTHER" id="PTHR42946:SF1">
    <property type="entry name" value="PHOSPHOGLUCOMUTASE (ALPHA-D-GLUCOSE-1,6-BISPHOSPHATE-DEPENDENT)"/>
    <property type="match status" value="1"/>
</dbReference>
<accession>A0A368V0B5</accession>
<evidence type="ECO:0000256" key="3">
    <source>
        <dbReference type="ARBA" id="ARBA00022553"/>
    </source>
</evidence>
<evidence type="ECO:0000313" key="10">
    <source>
        <dbReference type="EMBL" id="RCW34538.1"/>
    </source>
</evidence>
<dbReference type="Proteomes" id="UP000252733">
    <property type="component" value="Unassembled WGS sequence"/>
</dbReference>
<dbReference type="EMBL" id="QPIZ01000011">
    <property type="protein sequence ID" value="RCW34538.1"/>
    <property type="molecule type" value="Genomic_DNA"/>
</dbReference>
<dbReference type="GO" id="GO:0005975">
    <property type="term" value="P:carbohydrate metabolic process"/>
    <property type="evidence" value="ECO:0007669"/>
    <property type="project" value="InterPro"/>
</dbReference>
<reference evidence="10 11" key="1">
    <citation type="submission" date="2018-07" db="EMBL/GenBank/DDBJ databases">
        <title>Freshwater and sediment microbial communities from various areas in North America, analyzing microbe dynamics in response to fracking.</title>
        <authorList>
            <person name="Lamendella R."/>
        </authorList>
    </citation>
    <scope>NUCLEOTIDE SEQUENCE [LARGE SCALE GENOMIC DNA]</scope>
    <source>
        <strain evidence="10 11">160A</strain>
    </source>
</reference>
<dbReference type="Pfam" id="PF02878">
    <property type="entry name" value="PGM_PMM_I"/>
    <property type="match status" value="1"/>
</dbReference>
<evidence type="ECO:0000259" key="9">
    <source>
        <dbReference type="Pfam" id="PF02880"/>
    </source>
</evidence>
<evidence type="ECO:0000256" key="1">
    <source>
        <dbReference type="ARBA" id="ARBA00001946"/>
    </source>
</evidence>
<dbReference type="InterPro" id="IPR005845">
    <property type="entry name" value="A-D-PHexomutase_a/b/a-II"/>
</dbReference>
<dbReference type="InterPro" id="IPR036900">
    <property type="entry name" value="A-D-PHexomutase_C_sf"/>
</dbReference>
<dbReference type="Gene3D" id="3.40.120.10">
    <property type="entry name" value="Alpha-D-Glucose-1,6-Bisphosphate, subunit A, domain 3"/>
    <property type="match status" value="3"/>
</dbReference>
<evidence type="ECO:0000259" key="7">
    <source>
        <dbReference type="Pfam" id="PF02878"/>
    </source>
</evidence>
<dbReference type="GO" id="GO:0046872">
    <property type="term" value="F:metal ion binding"/>
    <property type="evidence" value="ECO:0007669"/>
    <property type="project" value="UniProtKB-KW"/>
</dbReference>
<dbReference type="PRINTS" id="PR00509">
    <property type="entry name" value="PGMPMM"/>
</dbReference>
<feature type="domain" description="Alpha-D-phosphohexomutase alpha/beta/alpha" evidence="7">
    <location>
        <begin position="32"/>
        <end position="148"/>
    </location>
</feature>
<dbReference type="InterPro" id="IPR005844">
    <property type="entry name" value="A-D-PHexomutase_a/b/a-I"/>
</dbReference>
<dbReference type="InterPro" id="IPR016055">
    <property type="entry name" value="A-D-PHexomutase_a/b/a-I/II/III"/>
</dbReference>
<dbReference type="PANTHER" id="PTHR42946">
    <property type="entry name" value="PHOSPHOHEXOSE MUTASE"/>
    <property type="match status" value="1"/>
</dbReference>
<name>A0A368V0B5_9BACT</name>
<organism evidence="10 11">
    <name type="scientific">Marinilabilia salmonicolor</name>
    <dbReference type="NCBI Taxonomy" id="989"/>
    <lineage>
        <taxon>Bacteria</taxon>
        <taxon>Pseudomonadati</taxon>
        <taxon>Bacteroidota</taxon>
        <taxon>Bacteroidia</taxon>
        <taxon>Marinilabiliales</taxon>
        <taxon>Marinilabiliaceae</taxon>
        <taxon>Marinilabilia</taxon>
    </lineage>
</organism>
<dbReference type="Pfam" id="PF02879">
    <property type="entry name" value="PGM_PMM_II"/>
    <property type="match status" value="1"/>
</dbReference>
<dbReference type="Pfam" id="PF02880">
    <property type="entry name" value="PGM_PMM_III"/>
    <property type="match status" value="1"/>
</dbReference>
<dbReference type="InterPro" id="IPR005841">
    <property type="entry name" value="Alpha-D-phosphohexomutase_SF"/>
</dbReference>
<evidence type="ECO:0000259" key="8">
    <source>
        <dbReference type="Pfam" id="PF02879"/>
    </source>
</evidence>
<dbReference type="RefSeq" id="WP_220270804.1">
    <property type="nucleotide sequence ID" value="NZ_QPIZ01000011.1"/>
</dbReference>
<keyword evidence="4" id="KW-0479">Metal-binding</keyword>
<evidence type="ECO:0000256" key="4">
    <source>
        <dbReference type="ARBA" id="ARBA00022723"/>
    </source>
</evidence>
<comment type="caution">
    <text evidence="10">The sequence shown here is derived from an EMBL/GenBank/DDBJ whole genome shotgun (WGS) entry which is preliminary data.</text>
</comment>
<dbReference type="SUPFAM" id="SSF55957">
    <property type="entry name" value="Phosphoglucomutase, C-terminal domain"/>
    <property type="match status" value="1"/>
</dbReference>
<dbReference type="Gene3D" id="3.30.310.50">
    <property type="entry name" value="Alpha-D-phosphohexomutase, C-terminal domain"/>
    <property type="match status" value="1"/>
</dbReference>
<keyword evidence="11" id="KW-1185">Reference proteome</keyword>